<dbReference type="InterPro" id="IPR039262">
    <property type="entry name" value="DTWD2/TAPT"/>
</dbReference>
<dbReference type="PANTHER" id="PTHR21392">
    <property type="entry name" value="TRNA-URIDINE AMINOCARBOXYPROPYLTRANSFERASE 2"/>
    <property type="match status" value="1"/>
</dbReference>
<dbReference type="InterPro" id="IPR005636">
    <property type="entry name" value="DTW"/>
</dbReference>
<evidence type="ECO:0000256" key="2">
    <source>
        <dbReference type="ARBA" id="ARBA00022679"/>
    </source>
</evidence>
<keyword evidence="3" id="KW-0949">S-adenosyl-L-methionine</keyword>
<feature type="region of interest" description="Disordered" evidence="6">
    <location>
        <begin position="334"/>
        <end position="357"/>
    </location>
</feature>
<organism evidence="8 9">
    <name type="scientific">Vulgatibacter incomptus</name>
    <dbReference type="NCBI Taxonomy" id="1391653"/>
    <lineage>
        <taxon>Bacteria</taxon>
        <taxon>Pseudomonadati</taxon>
        <taxon>Myxococcota</taxon>
        <taxon>Myxococcia</taxon>
        <taxon>Myxococcales</taxon>
        <taxon>Cystobacterineae</taxon>
        <taxon>Vulgatibacteraceae</taxon>
        <taxon>Vulgatibacter</taxon>
    </lineage>
</organism>
<sequence>MSNPRPTCLRCRRPESFCWCRKIEPVATRTRLVFLQHQRESRVRIGTARIAHLALLNSEFHVGTSFPMEPAPRTAVLFPGEDALPPETLREGEPWTLIVVDGTWSQARKLVQRDPVLSALPRVGFRPQSPGNYRIRAEPSEDCLATVEAVAQVLAHVEGSPERFDSMIAAFTHMVDLQVAAANDERAIPRRKVRAGPRAADAELERLRAEWGGLVLLHAEANPHSRGEDVPGKLELLHLVALRPATGQRFEAVVAPRRPLAPDTPRRVGLEASDLLGGDEVSLALGALRDFLRADDVICTWGGYPLDLLDAEGFGAGASLDLRALLARRLGRRPGPPESVLGEAPHGPPPGRGRAGRTVATLEALVRSLLAVGNGGAQRAR</sequence>
<dbReference type="RefSeq" id="WP_050727188.1">
    <property type="nucleotide sequence ID" value="NZ_CP012332.1"/>
</dbReference>
<dbReference type="Pfam" id="PF03942">
    <property type="entry name" value="DTW"/>
    <property type="match status" value="1"/>
</dbReference>
<name>A0A0K1PHV3_9BACT</name>
<dbReference type="Proteomes" id="UP000055590">
    <property type="component" value="Chromosome"/>
</dbReference>
<dbReference type="GO" id="GO:0016432">
    <property type="term" value="F:tRNA-uridine aminocarboxypropyltransferase activity"/>
    <property type="evidence" value="ECO:0007669"/>
    <property type="project" value="UniProtKB-EC"/>
</dbReference>
<evidence type="ECO:0000256" key="1">
    <source>
        <dbReference type="ARBA" id="ARBA00012386"/>
    </source>
</evidence>
<dbReference type="KEGG" id="vin:AKJ08_3505"/>
<evidence type="ECO:0000256" key="3">
    <source>
        <dbReference type="ARBA" id="ARBA00022691"/>
    </source>
</evidence>
<feature type="domain" description="DTW" evidence="7">
    <location>
        <begin position="4"/>
        <end position="183"/>
    </location>
</feature>
<dbReference type="STRING" id="1391653.AKJ08_3505"/>
<keyword evidence="9" id="KW-1185">Reference proteome</keyword>
<protein>
    <recommendedName>
        <fullName evidence="1">tRNA-uridine aminocarboxypropyltransferase</fullName>
        <ecNumber evidence="1">2.5.1.25</ecNumber>
    </recommendedName>
</protein>
<evidence type="ECO:0000256" key="5">
    <source>
        <dbReference type="ARBA" id="ARBA00034489"/>
    </source>
</evidence>
<dbReference type="EC" id="2.5.1.25" evidence="1"/>
<evidence type="ECO:0000313" key="9">
    <source>
        <dbReference type="Proteomes" id="UP000055590"/>
    </source>
</evidence>
<evidence type="ECO:0000313" key="8">
    <source>
        <dbReference type="EMBL" id="AKU93118.1"/>
    </source>
</evidence>
<evidence type="ECO:0000256" key="4">
    <source>
        <dbReference type="ARBA" id="ARBA00022694"/>
    </source>
</evidence>
<reference evidence="8 9" key="1">
    <citation type="submission" date="2015-08" db="EMBL/GenBank/DDBJ databases">
        <authorList>
            <person name="Babu N.S."/>
            <person name="Beckwith C.J."/>
            <person name="Beseler K.G."/>
            <person name="Brison A."/>
            <person name="Carone J.V."/>
            <person name="Caskin T.P."/>
            <person name="Diamond M."/>
            <person name="Durham M.E."/>
            <person name="Foxe J.M."/>
            <person name="Go M."/>
            <person name="Henderson B.A."/>
            <person name="Jones I.B."/>
            <person name="McGettigan J.A."/>
            <person name="Micheletti S.J."/>
            <person name="Nasrallah M.E."/>
            <person name="Ortiz D."/>
            <person name="Piller C.R."/>
            <person name="Privatt S.R."/>
            <person name="Schneider S.L."/>
            <person name="Sharp S."/>
            <person name="Smith T.C."/>
            <person name="Stanton J.D."/>
            <person name="Ullery H.E."/>
            <person name="Wilson R.J."/>
            <person name="Serrano M.G."/>
            <person name="Buck G."/>
            <person name="Lee V."/>
            <person name="Wang Y."/>
            <person name="Carvalho R."/>
            <person name="Voegtly L."/>
            <person name="Shi R."/>
            <person name="Duckworth R."/>
            <person name="Johnson A."/>
            <person name="Loviza R."/>
            <person name="Walstead R."/>
            <person name="Shah Z."/>
            <person name="Kiflezghi M."/>
            <person name="Wade K."/>
            <person name="Ball S.L."/>
            <person name="Bradley K.W."/>
            <person name="Asai D.J."/>
            <person name="Bowman C.A."/>
            <person name="Russell D.A."/>
            <person name="Pope W.H."/>
            <person name="Jacobs-Sera D."/>
            <person name="Hendrix R.W."/>
            <person name="Hatfull G.F."/>
        </authorList>
    </citation>
    <scope>NUCLEOTIDE SEQUENCE [LARGE SCALE GENOMIC DNA]</scope>
    <source>
        <strain evidence="8 9">DSM 27710</strain>
    </source>
</reference>
<gene>
    <name evidence="8" type="ORF">AKJ08_3505</name>
</gene>
<comment type="similarity">
    <text evidence="5">Belongs to the TDD superfamily. DTWD2 family.</text>
</comment>
<keyword evidence="2" id="KW-0808">Transferase</keyword>
<proteinExistence type="inferred from homology"/>
<evidence type="ECO:0000259" key="7">
    <source>
        <dbReference type="SMART" id="SM01144"/>
    </source>
</evidence>
<evidence type="ECO:0000256" key="6">
    <source>
        <dbReference type="SAM" id="MobiDB-lite"/>
    </source>
</evidence>
<dbReference type="EMBL" id="CP012332">
    <property type="protein sequence ID" value="AKU93118.1"/>
    <property type="molecule type" value="Genomic_DNA"/>
</dbReference>
<dbReference type="SMART" id="SM01144">
    <property type="entry name" value="DTW"/>
    <property type="match status" value="1"/>
</dbReference>
<dbReference type="GO" id="GO:0008033">
    <property type="term" value="P:tRNA processing"/>
    <property type="evidence" value="ECO:0007669"/>
    <property type="project" value="UniProtKB-KW"/>
</dbReference>
<accession>A0A0K1PHV3</accession>
<dbReference type="PANTHER" id="PTHR21392:SF0">
    <property type="entry name" value="TRNA-URIDINE AMINOCARBOXYPROPYLTRANSFERASE 2"/>
    <property type="match status" value="1"/>
</dbReference>
<dbReference type="AlphaFoldDB" id="A0A0K1PHV3"/>
<keyword evidence="4" id="KW-0819">tRNA processing</keyword>